<feature type="compositionally biased region" description="Acidic residues" evidence="2">
    <location>
        <begin position="206"/>
        <end position="236"/>
    </location>
</feature>
<feature type="compositionally biased region" description="Low complexity" evidence="2">
    <location>
        <begin position="319"/>
        <end position="330"/>
    </location>
</feature>
<dbReference type="SUPFAM" id="SSF103088">
    <property type="entry name" value="OmpA-like"/>
    <property type="match status" value="1"/>
</dbReference>
<evidence type="ECO:0000256" key="2">
    <source>
        <dbReference type="SAM" id="MobiDB-lite"/>
    </source>
</evidence>
<accession>A0A1H3GBL0</accession>
<feature type="compositionally biased region" description="Acidic residues" evidence="2">
    <location>
        <begin position="331"/>
        <end position="344"/>
    </location>
</feature>
<dbReference type="PANTHER" id="PTHR30329">
    <property type="entry name" value="STATOR ELEMENT OF FLAGELLAR MOTOR COMPLEX"/>
    <property type="match status" value="1"/>
</dbReference>
<dbReference type="RefSeq" id="WP_089879384.1">
    <property type="nucleotide sequence ID" value="NZ_FNPF01000002.1"/>
</dbReference>
<evidence type="ECO:0000256" key="1">
    <source>
        <dbReference type="PROSITE-ProRule" id="PRU00473"/>
    </source>
</evidence>
<feature type="signal peptide" evidence="3">
    <location>
        <begin position="1"/>
        <end position="24"/>
    </location>
</feature>
<reference evidence="5 6" key="1">
    <citation type="submission" date="2016-10" db="EMBL/GenBank/DDBJ databases">
        <authorList>
            <person name="de Groot N.N."/>
        </authorList>
    </citation>
    <scope>NUCLEOTIDE SEQUENCE [LARGE SCALE GENOMIC DNA]</scope>
    <source>
        <strain evidence="5 6">DSM 26880</strain>
    </source>
</reference>
<evidence type="ECO:0000256" key="3">
    <source>
        <dbReference type="SAM" id="SignalP"/>
    </source>
</evidence>
<evidence type="ECO:0000313" key="5">
    <source>
        <dbReference type="EMBL" id="SDY00435.1"/>
    </source>
</evidence>
<protein>
    <submittedName>
        <fullName evidence="5">Outer membrane protein OmpA</fullName>
    </submittedName>
</protein>
<feature type="compositionally biased region" description="Acidic residues" evidence="2">
    <location>
        <begin position="245"/>
        <end position="260"/>
    </location>
</feature>
<dbReference type="OrthoDB" id="9792021at2"/>
<proteinExistence type="predicted"/>
<dbReference type="Proteomes" id="UP000199286">
    <property type="component" value="Unassembled WGS sequence"/>
</dbReference>
<gene>
    <name evidence="5" type="ORF">SAMN05444340_102253</name>
</gene>
<evidence type="ECO:0000259" key="4">
    <source>
        <dbReference type="PROSITE" id="PS51123"/>
    </source>
</evidence>
<dbReference type="GO" id="GO:0016020">
    <property type="term" value="C:membrane"/>
    <property type="evidence" value="ECO:0007669"/>
    <property type="project" value="UniProtKB-UniRule"/>
</dbReference>
<keyword evidence="3" id="KW-0732">Signal</keyword>
<name>A0A1H3GBL0_9RHOB</name>
<organism evidence="5 6">
    <name type="scientific">Citreimonas salinaria</name>
    <dbReference type="NCBI Taxonomy" id="321339"/>
    <lineage>
        <taxon>Bacteria</taxon>
        <taxon>Pseudomonadati</taxon>
        <taxon>Pseudomonadota</taxon>
        <taxon>Alphaproteobacteria</taxon>
        <taxon>Rhodobacterales</taxon>
        <taxon>Roseobacteraceae</taxon>
        <taxon>Citreimonas</taxon>
    </lineage>
</organism>
<dbReference type="InterPro" id="IPR036737">
    <property type="entry name" value="OmpA-like_sf"/>
</dbReference>
<feature type="chain" id="PRO_5011586990" evidence="3">
    <location>
        <begin position="25"/>
        <end position="668"/>
    </location>
</feature>
<dbReference type="PANTHER" id="PTHR30329:SF21">
    <property type="entry name" value="LIPOPROTEIN YIAD-RELATED"/>
    <property type="match status" value="1"/>
</dbReference>
<evidence type="ECO:0000313" key="6">
    <source>
        <dbReference type="Proteomes" id="UP000199286"/>
    </source>
</evidence>
<dbReference type="InterPro" id="IPR006665">
    <property type="entry name" value="OmpA-like"/>
</dbReference>
<dbReference type="InterPro" id="IPR050330">
    <property type="entry name" value="Bact_OuterMem_StrucFunc"/>
</dbReference>
<feature type="domain" description="OmpA-like" evidence="4">
    <location>
        <begin position="545"/>
        <end position="668"/>
    </location>
</feature>
<sequence>MPRADRTIASTLALSLALSGPLSAQQSTFGEVGLPEGAQSRIDELLAACEETGTIPENLAGSLDLGGLAGELDCDTVQRLAESGAAEASDAEGEAETGAPAEEGSAGEAAEGAAAGGADAAGQATQAPADQAADQATQAPADQAAEQATETPADEAAQEDTQAPAEGAIEAEAAAGEAEAAPQEGGEADSQTDAETQAETGAEAEVQTDAETEAQAEADAQAEAEADAATDADVSEDDLRRALEEGAEATTDETVEEETDAATGAEAGTGAEAQGEAEAEAEADTATDEDAPETTEGPADVAPVDAQEQADALAEDEAATAAAAAAAAEDTSAEAEVSEEVVGEEDVRQSSEDFQTTSSDDERASARADDDDDDDNDNTLRNAALLGLGAVALSEILRGNERVVSNTGDRIVIEDEGQLRVLRNDDVLLRRPGAEVQTYRYDDGSTRQVITYDDGTTVETVRAADGRVLRRTRTLPDGTEVVLFDDTQQYQSVDVATLPQVDDGPRYNFREVTEDDLMAALAANAPQGVNRTFSLNQIRNIDAVRELAPEIAVDTINFPTGSAAIPPSEAQELAALGNAMRRIIERDPDEVFLIEGHTDAVGSAAYNLALSDRRAESVALALTEYFDVPPSNMVLQGYGESDLLVETTGPEVRNRRAAVRRITPLLRQ</sequence>
<feature type="compositionally biased region" description="Low complexity" evidence="2">
    <location>
        <begin position="193"/>
        <end position="205"/>
    </location>
</feature>
<dbReference type="STRING" id="321339.SAMN05444340_102253"/>
<dbReference type="CDD" id="cd07185">
    <property type="entry name" value="OmpA_C-like"/>
    <property type="match status" value="1"/>
</dbReference>
<dbReference type="EMBL" id="FNPF01000002">
    <property type="protein sequence ID" value="SDY00435.1"/>
    <property type="molecule type" value="Genomic_DNA"/>
</dbReference>
<feature type="compositionally biased region" description="Low complexity" evidence="2">
    <location>
        <begin position="261"/>
        <end position="274"/>
    </location>
</feature>
<feature type="compositionally biased region" description="Low complexity" evidence="2">
    <location>
        <begin position="96"/>
        <end position="151"/>
    </location>
</feature>
<dbReference type="PROSITE" id="PS51123">
    <property type="entry name" value="OMPA_2"/>
    <property type="match status" value="1"/>
</dbReference>
<feature type="region of interest" description="Disordered" evidence="2">
    <location>
        <begin position="82"/>
        <end position="378"/>
    </location>
</feature>
<dbReference type="Pfam" id="PF00691">
    <property type="entry name" value="OmpA"/>
    <property type="match status" value="1"/>
</dbReference>
<dbReference type="AlphaFoldDB" id="A0A1H3GBL0"/>
<feature type="compositionally biased region" description="Acidic residues" evidence="2">
    <location>
        <begin position="275"/>
        <end position="293"/>
    </location>
</feature>
<keyword evidence="1" id="KW-0472">Membrane</keyword>
<dbReference type="Gene3D" id="3.30.1330.60">
    <property type="entry name" value="OmpA-like domain"/>
    <property type="match status" value="1"/>
</dbReference>
<feature type="compositionally biased region" description="Low complexity" evidence="2">
    <location>
        <begin position="159"/>
        <end position="185"/>
    </location>
</feature>
<keyword evidence="6" id="KW-1185">Reference proteome</keyword>